<name>A0A851GBU3_9BACT</name>
<comment type="caution">
    <text evidence="1">The sequence shown here is derived from an EMBL/GenBank/DDBJ whole genome shotgun (WGS) entry which is preliminary data.</text>
</comment>
<reference evidence="1 2" key="1">
    <citation type="submission" date="2020-07" db="EMBL/GenBank/DDBJ databases">
        <title>Roseicoccus Jingziensis gen. nov., sp. nov., isolated from coastal seawater.</title>
        <authorList>
            <person name="Feng X."/>
        </authorList>
    </citation>
    <scope>NUCLEOTIDE SEQUENCE [LARGE SCALE GENOMIC DNA]</scope>
    <source>
        <strain evidence="1 2">N1E253</strain>
    </source>
</reference>
<evidence type="ECO:0000313" key="1">
    <source>
        <dbReference type="EMBL" id="NWK55208.1"/>
    </source>
</evidence>
<sequence length="77" mass="9047">MSAIKLISQLDPKNPNHHIWKNQDIWWCSFTTHNADGTSQRHRFSLQTGDVHIARTRRNNIFRDIKDHLNKTLDKAG</sequence>
<protein>
    <submittedName>
        <fullName evidence="1">Uncharacterized protein</fullName>
    </submittedName>
</protein>
<dbReference type="AlphaFoldDB" id="A0A851GBU3"/>
<proteinExistence type="predicted"/>
<organism evidence="1 2">
    <name type="scientific">Oceaniferula marina</name>
    <dbReference type="NCBI Taxonomy" id="2748318"/>
    <lineage>
        <taxon>Bacteria</taxon>
        <taxon>Pseudomonadati</taxon>
        <taxon>Verrucomicrobiota</taxon>
        <taxon>Verrucomicrobiia</taxon>
        <taxon>Verrucomicrobiales</taxon>
        <taxon>Verrucomicrobiaceae</taxon>
        <taxon>Oceaniferula</taxon>
    </lineage>
</organism>
<dbReference type="Proteomes" id="UP000557872">
    <property type="component" value="Unassembled WGS sequence"/>
</dbReference>
<accession>A0A851GBU3</accession>
<dbReference type="EMBL" id="JACBAZ010000002">
    <property type="protein sequence ID" value="NWK55208.1"/>
    <property type="molecule type" value="Genomic_DNA"/>
</dbReference>
<gene>
    <name evidence="1" type="ORF">HW115_06275</name>
</gene>
<keyword evidence="2" id="KW-1185">Reference proteome</keyword>
<dbReference type="RefSeq" id="WP_178931739.1">
    <property type="nucleotide sequence ID" value="NZ_JACBAZ010000002.1"/>
</dbReference>
<evidence type="ECO:0000313" key="2">
    <source>
        <dbReference type="Proteomes" id="UP000557872"/>
    </source>
</evidence>